<reference evidence="3" key="1">
    <citation type="submission" date="2021-05" db="EMBL/GenBank/DDBJ databases">
        <authorList>
            <person name="Pietrasiak N."/>
            <person name="Ward R."/>
            <person name="Stajich J.E."/>
            <person name="Kurbessoian T."/>
        </authorList>
    </citation>
    <scope>NUCLEOTIDE SEQUENCE</scope>
    <source>
        <strain evidence="3">GSE-NOS-MK-12-04C</strain>
    </source>
</reference>
<reference evidence="3" key="2">
    <citation type="journal article" date="2022" name="Microbiol. Resour. Announc.">
        <title>Metagenome Sequencing to Explore Phylogenomics of Terrestrial Cyanobacteria.</title>
        <authorList>
            <person name="Ward R.D."/>
            <person name="Stajich J.E."/>
            <person name="Johansen J.R."/>
            <person name="Huntemann M."/>
            <person name="Clum A."/>
            <person name="Foster B."/>
            <person name="Foster B."/>
            <person name="Roux S."/>
            <person name="Palaniappan K."/>
            <person name="Varghese N."/>
            <person name="Mukherjee S."/>
            <person name="Reddy T.B.K."/>
            <person name="Daum C."/>
            <person name="Copeland A."/>
            <person name="Chen I.A."/>
            <person name="Ivanova N.N."/>
            <person name="Kyrpides N.C."/>
            <person name="Shapiro N."/>
            <person name="Eloe-Fadrosh E.A."/>
            <person name="Pietrasiak N."/>
        </authorList>
    </citation>
    <scope>NUCLEOTIDE SEQUENCE</scope>
    <source>
        <strain evidence="3">GSE-NOS-MK-12-04C</strain>
    </source>
</reference>
<dbReference type="AlphaFoldDB" id="A0A951UUV0"/>
<evidence type="ECO:0000313" key="3">
    <source>
        <dbReference type="EMBL" id="MBW4670439.1"/>
    </source>
</evidence>
<proteinExistence type="predicted"/>
<sequence length="359" mass="40488">MAISSEFIQKSLPLLRPLMFAESERRAYLIQALGTEASVLNNMRWSIPTDAFITEMLLNLDSFGEITPGTSALCALLKVVREGVGVDIQLLFDELIASTQQNSPASQTPAHLLFDLLLQMDFKQQVRLVKTVIELHHTAAFLVHGEPYCGQQLLVTRLLRLQPKWKKISPIKIDVSHNGVGRSISHLWRQLTSWLGLDKDAEPNEIIEKVCDRLLTQDVIFIFYTVDYMPPKVLSGWLQAFWEPLITSVPNQKDKHLLMFLVDNSGSVCESNILLAQQFSEPDYPRIPLNLPPVIPFPSDILDDWIDNIQVLSDVQIPAGLTSQTLLEKSENGIPQLVYEEICSHCGHSWEGGLAKWLI</sequence>
<evidence type="ECO:0000259" key="2">
    <source>
        <dbReference type="Pfam" id="PF19995"/>
    </source>
</evidence>
<accession>A0A951UUV0</accession>
<dbReference type="Pfam" id="PF19995">
    <property type="entry name" value="iSTAND"/>
    <property type="match status" value="1"/>
</dbReference>
<name>A0A951UUV0_9CYAN</name>
<dbReference type="EMBL" id="JAHHGZ010000031">
    <property type="protein sequence ID" value="MBW4670439.1"/>
    <property type="molecule type" value="Genomic_DNA"/>
</dbReference>
<dbReference type="InterPro" id="IPR045437">
    <property type="entry name" value="EAD8"/>
</dbReference>
<protein>
    <submittedName>
        <fullName evidence="3">XRE family transcriptional regulator</fullName>
    </submittedName>
</protein>
<feature type="domain" description="Effector-associated" evidence="1">
    <location>
        <begin position="6"/>
        <end position="97"/>
    </location>
</feature>
<dbReference type="InterPro" id="IPR045475">
    <property type="entry name" value="iSTAND"/>
</dbReference>
<dbReference type="Pfam" id="PF19961">
    <property type="entry name" value="EAD8"/>
    <property type="match status" value="1"/>
</dbReference>
<evidence type="ECO:0000259" key="1">
    <source>
        <dbReference type="Pfam" id="PF19961"/>
    </source>
</evidence>
<feature type="domain" description="Inactive STAND" evidence="2">
    <location>
        <begin position="117"/>
        <end position="262"/>
    </location>
</feature>
<organism evidence="3 4">
    <name type="scientific">Cyanomargarita calcarea GSE-NOS-MK-12-04C</name>
    <dbReference type="NCBI Taxonomy" id="2839659"/>
    <lineage>
        <taxon>Bacteria</taxon>
        <taxon>Bacillati</taxon>
        <taxon>Cyanobacteriota</taxon>
        <taxon>Cyanophyceae</taxon>
        <taxon>Nostocales</taxon>
        <taxon>Cyanomargaritaceae</taxon>
        <taxon>Cyanomargarita</taxon>
    </lineage>
</organism>
<evidence type="ECO:0000313" key="4">
    <source>
        <dbReference type="Proteomes" id="UP000729701"/>
    </source>
</evidence>
<gene>
    <name evidence="3" type="ORF">KME60_24240</name>
</gene>
<comment type="caution">
    <text evidence="3">The sequence shown here is derived from an EMBL/GenBank/DDBJ whole genome shotgun (WGS) entry which is preliminary data.</text>
</comment>
<dbReference type="Proteomes" id="UP000729701">
    <property type="component" value="Unassembled WGS sequence"/>
</dbReference>